<gene>
    <name evidence="1" type="ORF">L596_017497</name>
</gene>
<dbReference type="Proteomes" id="UP000298663">
    <property type="component" value="Unassembled WGS sequence"/>
</dbReference>
<name>A0A4U5N287_STECR</name>
<evidence type="ECO:0000313" key="1">
    <source>
        <dbReference type="EMBL" id="TKR76344.1"/>
    </source>
</evidence>
<dbReference type="EMBL" id="AZBU02000005">
    <property type="protein sequence ID" value="TKR76344.1"/>
    <property type="molecule type" value="Genomic_DNA"/>
</dbReference>
<comment type="caution">
    <text evidence="1">The sequence shown here is derived from an EMBL/GenBank/DDBJ whole genome shotgun (WGS) entry which is preliminary data.</text>
</comment>
<evidence type="ECO:0000313" key="2">
    <source>
        <dbReference type="Proteomes" id="UP000298663"/>
    </source>
</evidence>
<reference evidence="1 2" key="2">
    <citation type="journal article" date="2019" name="G3 (Bethesda)">
        <title>Hybrid Assembly of the Genome of the Entomopathogenic Nematode Steinernema carpocapsae Identifies the X-Chromosome.</title>
        <authorList>
            <person name="Serra L."/>
            <person name="Macchietto M."/>
            <person name="Macias-Munoz A."/>
            <person name="McGill C.J."/>
            <person name="Rodriguez I.M."/>
            <person name="Rodriguez B."/>
            <person name="Murad R."/>
            <person name="Mortazavi A."/>
        </authorList>
    </citation>
    <scope>NUCLEOTIDE SEQUENCE [LARGE SCALE GENOMIC DNA]</scope>
    <source>
        <strain evidence="1 2">ALL</strain>
    </source>
</reference>
<sequence>MDLIPLDFVEELLINIFAICNFCTRDFQPYQQISGVFGSCASRLQTGIYSKNLNISNGAFESVCYLNVNFQGGIEVNPISKKYQVKKNVNFNAPRNRIPDVDEGLKRQLDDFLLEPGMLRLTLHTSFRCNNSWIKLFSSWKNLQSINVTMHCTVDESLYQFLLELANQEQLVNLTFFSSGYNTREINLLCRLWQQKQFKWLYVAKWNRELNDRIMTLVSENRKEYAGKRVKWWTKVGLPDESFKNLGRYDSHTVRFGNDFTTIDYAYIYGDDKQTDAEILRYAHSTDVRFL</sequence>
<proteinExistence type="predicted"/>
<organism evidence="1 2">
    <name type="scientific">Steinernema carpocapsae</name>
    <name type="common">Entomopathogenic nematode</name>
    <dbReference type="NCBI Taxonomy" id="34508"/>
    <lineage>
        <taxon>Eukaryota</taxon>
        <taxon>Metazoa</taxon>
        <taxon>Ecdysozoa</taxon>
        <taxon>Nematoda</taxon>
        <taxon>Chromadorea</taxon>
        <taxon>Rhabditida</taxon>
        <taxon>Tylenchina</taxon>
        <taxon>Panagrolaimomorpha</taxon>
        <taxon>Strongyloidoidea</taxon>
        <taxon>Steinernematidae</taxon>
        <taxon>Steinernema</taxon>
    </lineage>
</organism>
<dbReference type="AlphaFoldDB" id="A0A4U5N287"/>
<protein>
    <recommendedName>
        <fullName evidence="3">F-box associated domain-containing protein</fullName>
    </recommendedName>
</protein>
<reference evidence="1 2" key="1">
    <citation type="journal article" date="2015" name="Genome Biol.">
        <title>Comparative genomics of Steinernema reveals deeply conserved gene regulatory networks.</title>
        <authorList>
            <person name="Dillman A.R."/>
            <person name="Macchietto M."/>
            <person name="Porter C.F."/>
            <person name="Rogers A."/>
            <person name="Williams B."/>
            <person name="Antoshechkin I."/>
            <person name="Lee M.M."/>
            <person name="Goodwin Z."/>
            <person name="Lu X."/>
            <person name="Lewis E.E."/>
            <person name="Goodrich-Blair H."/>
            <person name="Stock S.P."/>
            <person name="Adams B.J."/>
            <person name="Sternberg P.W."/>
            <person name="Mortazavi A."/>
        </authorList>
    </citation>
    <scope>NUCLEOTIDE SEQUENCE [LARGE SCALE GENOMIC DNA]</scope>
    <source>
        <strain evidence="1 2">ALL</strain>
    </source>
</reference>
<keyword evidence="2" id="KW-1185">Reference proteome</keyword>
<accession>A0A4U5N287</accession>
<evidence type="ECO:0008006" key="3">
    <source>
        <dbReference type="Google" id="ProtNLM"/>
    </source>
</evidence>